<dbReference type="EMBL" id="LJIJ01000843">
    <property type="protein sequence ID" value="ODM94199.1"/>
    <property type="molecule type" value="Genomic_DNA"/>
</dbReference>
<feature type="transmembrane region" description="Helical" evidence="2">
    <location>
        <begin position="16"/>
        <end position="35"/>
    </location>
</feature>
<sequence>MDVVLQQSSVSEEELLMAWLVVVKLFLSITNWMGLEQVVWQRWQQTIPNKILTWRVAVGGVMPDDEGCEPPIGEPPLNFPCSPAKRTSLPDSWKMLPETNWSRELGMPLWATGQEQGQGGSGGGGNNGGARSCGLTSTQLHRAAQWPCLTEGWGGGTSRFTIQCRFSKLSQISIEAAVLQARLTTARPTSPSSRSSSAAWARPLRLPPHFRGGVSAPGASRRR</sequence>
<comment type="caution">
    <text evidence="3">The sequence shown here is derived from an EMBL/GenBank/DDBJ whole genome shotgun (WGS) entry which is preliminary data.</text>
</comment>
<keyword evidence="2" id="KW-1133">Transmembrane helix</keyword>
<evidence type="ECO:0000256" key="2">
    <source>
        <dbReference type="SAM" id="Phobius"/>
    </source>
</evidence>
<reference evidence="3 4" key="1">
    <citation type="journal article" date="2016" name="Genome Biol. Evol.">
        <title>Gene Family Evolution Reflects Adaptation to Soil Environmental Stressors in the Genome of the Collembolan Orchesella cincta.</title>
        <authorList>
            <person name="Faddeeva-Vakhrusheva A."/>
            <person name="Derks M.F."/>
            <person name="Anvar S.Y."/>
            <person name="Agamennone V."/>
            <person name="Suring W."/>
            <person name="Smit S."/>
            <person name="van Straalen N.M."/>
            <person name="Roelofs D."/>
        </authorList>
    </citation>
    <scope>NUCLEOTIDE SEQUENCE [LARGE SCALE GENOMIC DNA]</scope>
    <source>
        <tissue evidence="3">Mixed pool</tissue>
    </source>
</reference>
<evidence type="ECO:0000313" key="4">
    <source>
        <dbReference type="Proteomes" id="UP000094527"/>
    </source>
</evidence>
<proteinExistence type="predicted"/>
<organism evidence="3 4">
    <name type="scientific">Orchesella cincta</name>
    <name type="common">Springtail</name>
    <name type="synonym">Podura cincta</name>
    <dbReference type="NCBI Taxonomy" id="48709"/>
    <lineage>
        <taxon>Eukaryota</taxon>
        <taxon>Metazoa</taxon>
        <taxon>Ecdysozoa</taxon>
        <taxon>Arthropoda</taxon>
        <taxon>Hexapoda</taxon>
        <taxon>Collembola</taxon>
        <taxon>Entomobryomorpha</taxon>
        <taxon>Entomobryoidea</taxon>
        <taxon>Orchesellidae</taxon>
        <taxon>Orchesellinae</taxon>
        <taxon>Orchesella</taxon>
    </lineage>
</organism>
<dbReference type="AlphaFoldDB" id="A0A1D2MME2"/>
<dbReference type="Proteomes" id="UP000094527">
    <property type="component" value="Unassembled WGS sequence"/>
</dbReference>
<feature type="region of interest" description="Disordered" evidence="1">
    <location>
        <begin position="184"/>
        <end position="223"/>
    </location>
</feature>
<name>A0A1D2MME2_ORCCI</name>
<protein>
    <submittedName>
        <fullName evidence="3">Uncharacterized protein</fullName>
    </submittedName>
</protein>
<keyword evidence="4" id="KW-1185">Reference proteome</keyword>
<accession>A0A1D2MME2</accession>
<feature type="compositionally biased region" description="Gly residues" evidence="1">
    <location>
        <begin position="116"/>
        <end position="128"/>
    </location>
</feature>
<feature type="region of interest" description="Disordered" evidence="1">
    <location>
        <begin position="112"/>
        <end position="133"/>
    </location>
</feature>
<evidence type="ECO:0000256" key="1">
    <source>
        <dbReference type="SAM" id="MobiDB-lite"/>
    </source>
</evidence>
<gene>
    <name evidence="3" type="ORF">Ocin01_12481</name>
</gene>
<evidence type="ECO:0000313" key="3">
    <source>
        <dbReference type="EMBL" id="ODM94199.1"/>
    </source>
</evidence>
<keyword evidence="2" id="KW-0472">Membrane</keyword>
<feature type="compositionally biased region" description="Low complexity" evidence="1">
    <location>
        <begin position="184"/>
        <end position="204"/>
    </location>
</feature>
<keyword evidence="2" id="KW-0812">Transmembrane</keyword>